<dbReference type="Proteomes" id="UP001168821">
    <property type="component" value="Unassembled WGS sequence"/>
</dbReference>
<accession>A0AA38IDW3</accession>
<sequence length="90" mass="10507">MGNSFFCQRCDIEKFQLSKDCADQLLNDDSENQTSAENRWKEKLKCLDDAHSKQYGLTVENFNKLFTDLQETMEVKKVTVYCRNRDLVSG</sequence>
<name>A0AA38IDW3_9CUCU</name>
<evidence type="ECO:0000313" key="2">
    <source>
        <dbReference type="Proteomes" id="UP001168821"/>
    </source>
</evidence>
<evidence type="ECO:0000313" key="1">
    <source>
        <dbReference type="EMBL" id="KAJ3653356.1"/>
    </source>
</evidence>
<protein>
    <submittedName>
        <fullName evidence="1">Uncharacterized protein</fullName>
    </submittedName>
</protein>
<keyword evidence="2" id="KW-1185">Reference proteome</keyword>
<organism evidence="1 2">
    <name type="scientific">Zophobas morio</name>
    <dbReference type="NCBI Taxonomy" id="2755281"/>
    <lineage>
        <taxon>Eukaryota</taxon>
        <taxon>Metazoa</taxon>
        <taxon>Ecdysozoa</taxon>
        <taxon>Arthropoda</taxon>
        <taxon>Hexapoda</taxon>
        <taxon>Insecta</taxon>
        <taxon>Pterygota</taxon>
        <taxon>Neoptera</taxon>
        <taxon>Endopterygota</taxon>
        <taxon>Coleoptera</taxon>
        <taxon>Polyphaga</taxon>
        <taxon>Cucujiformia</taxon>
        <taxon>Tenebrionidae</taxon>
        <taxon>Zophobas</taxon>
    </lineage>
</organism>
<gene>
    <name evidence="1" type="ORF">Zmor_012612</name>
</gene>
<reference evidence="1" key="1">
    <citation type="journal article" date="2023" name="G3 (Bethesda)">
        <title>Whole genome assemblies of Zophobas morio and Tenebrio molitor.</title>
        <authorList>
            <person name="Kaur S."/>
            <person name="Stinson S.A."/>
            <person name="diCenzo G.C."/>
        </authorList>
    </citation>
    <scope>NUCLEOTIDE SEQUENCE</scope>
    <source>
        <strain evidence="1">QUZm001</strain>
    </source>
</reference>
<dbReference type="AlphaFoldDB" id="A0AA38IDW3"/>
<comment type="caution">
    <text evidence="1">The sequence shown here is derived from an EMBL/GenBank/DDBJ whole genome shotgun (WGS) entry which is preliminary data.</text>
</comment>
<dbReference type="EMBL" id="JALNTZ010000004">
    <property type="protein sequence ID" value="KAJ3653356.1"/>
    <property type="molecule type" value="Genomic_DNA"/>
</dbReference>
<proteinExistence type="predicted"/>